<keyword evidence="3" id="KW-1185">Reference proteome</keyword>
<dbReference type="Proteomes" id="UP001152622">
    <property type="component" value="Chromosome 9"/>
</dbReference>
<accession>A0A9Q1IS93</accession>
<name>A0A9Q1IS93_SYNKA</name>
<evidence type="ECO:0000313" key="2">
    <source>
        <dbReference type="EMBL" id="KAJ8350663.1"/>
    </source>
</evidence>
<sequence>MYVCGSHAKDLPPFNCRRSRPRPRSVGVGMSRRRPRRGRVACQEEDSAVATLANEIRTAGSVTHSSLLKSCETHTAPHRGGVRKGNTHSNTRSCAWKPGAGCSKPELDWRFWNGLFQTGTGLDWNWTGWSTRESGTGTECPKPELDWTELDREVHTGIRYWNGMSQTGTGLDWNWTGRSTRESGTGTECPKPELDFERVACTTHAWTGLELAGERLTTAGQDWTGLTAPV</sequence>
<gene>
    <name evidence="2" type="ORF">SKAU_G00257930</name>
</gene>
<reference evidence="2" key="1">
    <citation type="journal article" date="2023" name="Science">
        <title>Genome structures resolve the early diversification of teleost fishes.</title>
        <authorList>
            <person name="Parey E."/>
            <person name="Louis A."/>
            <person name="Montfort J."/>
            <person name="Bouchez O."/>
            <person name="Roques C."/>
            <person name="Iampietro C."/>
            <person name="Lluch J."/>
            <person name="Castinel A."/>
            <person name="Donnadieu C."/>
            <person name="Desvignes T."/>
            <person name="Floi Bucao C."/>
            <person name="Jouanno E."/>
            <person name="Wen M."/>
            <person name="Mejri S."/>
            <person name="Dirks R."/>
            <person name="Jansen H."/>
            <person name="Henkel C."/>
            <person name="Chen W.J."/>
            <person name="Zahm M."/>
            <person name="Cabau C."/>
            <person name="Klopp C."/>
            <person name="Thompson A.W."/>
            <person name="Robinson-Rechavi M."/>
            <person name="Braasch I."/>
            <person name="Lecointre G."/>
            <person name="Bobe J."/>
            <person name="Postlethwait J.H."/>
            <person name="Berthelot C."/>
            <person name="Roest Crollius H."/>
            <person name="Guiguen Y."/>
        </authorList>
    </citation>
    <scope>NUCLEOTIDE SEQUENCE</scope>
    <source>
        <strain evidence="2">WJC10195</strain>
    </source>
</reference>
<protein>
    <submittedName>
        <fullName evidence="2">Uncharacterized protein</fullName>
    </submittedName>
</protein>
<evidence type="ECO:0000256" key="1">
    <source>
        <dbReference type="SAM" id="MobiDB-lite"/>
    </source>
</evidence>
<evidence type="ECO:0000313" key="3">
    <source>
        <dbReference type="Proteomes" id="UP001152622"/>
    </source>
</evidence>
<feature type="region of interest" description="Disordered" evidence="1">
    <location>
        <begin position="15"/>
        <end position="38"/>
    </location>
</feature>
<comment type="caution">
    <text evidence="2">The sequence shown here is derived from an EMBL/GenBank/DDBJ whole genome shotgun (WGS) entry which is preliminary data.</text>
</comment>
<proteinExistence type="predicted"/>
<organism evidence="2 3">
    <name type="scientific">Synaphobranchus kaupii</name>
    <name type="common">Kaup's arrowtooth eel</name>
    <dbReference type="NCBI Taxonomy" id="118154"/>
    <lineage>
        <taxon>Eukaryota</taxon>
        <taxon>Metazoa</taxon>
        <taxon>Chordata</taxon>
        <taxon>Craniata</taxon>
        <taxon>Vertebrata</taxon>
        <taxon>Euteleostomi</taxon>
        <taxon>Actinopterygii</taxon>
        <taxon>Neopterygii</taxon>
        <taxon>Teleostei</taxon>
        <taxon>Anguilliformes</taxon>
        <taxon>Synaphobranchidae</taxon>
        <taxon>Synaphobranchus</taxon>
    </lineage>
</organism>
<dbReference type="AlphaFoldDB" id="A0A9Q1IS93"/>
<dbReference type="EMBL" id="JAINUF010000009">
    <property type="protein sequence ID" value="KAJ8350663.1"/>
    <property type="molecule type" value="Genomic_DNA"/>
</dbReference>